<name>H1V3V5_COLHI</name>
<gene>
    <name evidence="1" type="ORF">CH063_06815</name>
</gene>
<evidence type="ECO:0000313" key="1">
    <source>
        <dbReference type="EMBL" id="CCF34907.1"/>
    </source>
</evidence>
<evidence type="ECO:0000313" key="2">
    <source>
        <dbReference type="Proteomes" id="UP000007174"/>
    </source>
</evidence>
<feature type="non-terminal residue" evidence="1">
    <location>
        <position position="74"/>
    </location>
</feature>
<dbReference type="HOGENOM" id="CLU_2694438_0_0_1"/>
<reference evidence="2" key="1">
    <citation type="journal article" date="2012" name="Nat. Genet.">
        <title>Lifestyle transitions in plant pathogenic Colletotrichum fungi deciphered by genome and transcriptome analyses.</title>
        <authorList>
            <person name="O'Connell R.J."/>
            <person name="Thon M.R."/>
            <person name="Hacquard S."/>
            <person name="Amyotte S.G."/>
            <person name="Kleemann J."/>
            <person name="Torres M.F."/>
            <person name="Damm U."/>
            <person name="Buiate E.A."/>
            <person name="Epstein L."/>
            <person name="Alkan N."/>
            <person name="Altmueller J."/>
            <person name="Alvarado-Balderrama L."/>
            <person name="Bauser C.A."/>
            <person name="Becker C."/>
            <person name="Birren B.W."/>
            <person name="Chen Z."/>
            <person name="Choi J."/>
            <person name="Crouch J.A."/>
            <person name="Duvick J.P."/>
            <person name="Farman M.A."/>
            <person name="Gan P."/>
            <person name="Heiman D."/>
            <person name="Henrissat B."/>
            <person name="Howard R.J."/>
            <person name="Kabbage M."/>
            <person name="Koch C."/>
            <person name="Kracher B."/>
            <person name="Kubo Y."/>
            <person name="Law A.D."/>
            <person name="Lebrun M.-H."/>
            <person name="Lee Y.-H."/>
            <person name="Miyara I."/>
            <person name="Moore N."/>
            <person name="Neumann U."/>
            <person name="Nordstroem K."/>
            <person name="Panaccione D.G."/>
            <person name="Panstruga R."/>
            <person name="Place M."/>
            <person name="Proctor R.H."/>
            <person name="Prusky D."/>
            <person name="Rech G."/>
            <person name="Reinhardt R."/>
            <person name="Rollins J.A."/>
            <person name="Rounsley S."/>
            <person name="Schardl C.L."/>
            <person name="Schwartz D.C."/>
            <person name="Shenoy N."/>
            <person name="Shirasu K."/>
            <person name="Sikhakolli U.R."/>
            <person name="Stueber K."/>
            <person name="Sukno S.A."/>
            <person name="Sweigard J.A."/>
            <person name="Takano Y."/>
            <person name="Takahara H."/>
            <person name="Trail F."/>
            <person name="van der Does H.C."/>
            <person name="Voll L.M."/>
            <person name="Will I."/>
            <person name="Young S."/>
            <person name="Zeng Q."/>
            <person name="Zhang J."/>
            <person name="Zhou S."/>
            <person name="Dickman M.B."/>
            <person name="Schulze-Lefert P."/>
            <person name="Ver Loren van Themaat E."/>
            <person name="Ma L.-J."/>
            <person name="Vaillancourt L.J."/>
        </authorList>
    </citation>
    <scope>NUCLEOTIDE SEQUENCE [LARGE SCALE GENOMIC DNA]</scope>
    <source>
        <strain evidence="2">IMI 349063</strain>
    </source>
</reference>
<proteinExistence type="predicted"/>
<dbReference type="AlphaFoldDB" id="H1V3V5"/>
<protein>
    <submittedName>
        <fullName evidence="1">Uncharacterized protein</fullName>
    </submittedName>
</protein>
<dbReference type="Proteomes" id="UP000007174">
    <property type="component" value="Unassembled WGS sequence"/>
</dbReference>
<accession>H1V3V5</accession>
<organism evidence="1 2">
    <name type="scientific">Colletotrichum higginsianum (strain IMI 349063)</name>
    <name type="common">Crucifer anthracnose fungus</name>
    <dbReference type="NCBI Taxonomy" id="759273"/>
    <lineage>
        <taxon>Eukaryota</taxon>
        <taxon>Fungi</taxon>
        <taxon>Dikarya</taxon>
        <taxon>Ascomycota</taxon>
        <taxon>Pezizomycotina</taxon>
        <taxon>Sordariomycetes</taxon>
        <taxon>Hypocreomycetidae</taxon>
        <taxon>Glomerellales</taxon>
        <taxon>Glomerellaceae</taxon>
        <taxon>Colletotrichum</taxon>
        <taxon>Colletotrichum destructivum species complex</taxon>
    </lineage>
</organism>
<sequence>RRYVSLCPSTKADAKSRIDECRKCLPSSRASVIPPVTGWADKFQPNRQELCRFRVANAVQGQPPAQSRKHIFDD</sequence>
<dbReference type="EMBL" id="CACQ02001322">
    <property type="protein sequence ID" value="CCF34907.1"/>
    <property type="molecule type" value="Genomic_DNA"/>
</dbReference>